<organism evidence="6 7">
    <name type="scientific">Oscillibacter hominis</name>
    <dbReference type="NCBI Taxonomy" id="2763056"/>
    <lineage>
        <taxon>Bacteria</taxon>
        <taxon>Bacillati</taxon>
        <taxon>Bacillota</taxon>
        <taxon>Clostridia</taxon>
        <taxon>Eubacteriales</taxon>
        <taxon>Oscillospiraceae</taxon>
        <taxon>Oscillibacter</taxon>
    </lineage>
</organism>
<evidence type="ECO:0000256" key="3">
    <source>
        <dbReference type="ARBA" id="ARBA00023125"/>
    </source>
</evidence>
<comment type="similarity">
    <text evidence="1">Belongs to the LysR transcriptional regulatory family.</text>
</comment>
<evidence type="ECO:0000256" key="1">
    <source>
        <dbReference type="ARBA" id="ARBA00009437"/>
    </source>
</evidence>
<evidence type="ECO:0000313" key="7">
    <source>
        <dbReference type="Proteomes" id="UP000515960"/>
    </source>
</evidence>
<dbReference type="InterPro" id="IPR036388">
    <property type="entry name" value="WH-like_DNA-bd_sf"/>
</dbReference>
<dbReference type="InterPro" id="IPR036390">
    <property type="entry name" value="WH_DNA-bd_sf"/>
</dbReference>
<keyword evidence="4" id="KW-0804">Transcription</keyword>
<dbReference type="RefSeq" id="WP_187332495.1">
    <property type="nucleotide sequence ID" value="NZ_CP060490.1"/>
</dbReference>
<feature type="domain" description="HTH lysR-type" evidence="5">
    <location>
        <begin position="1"/>
        <end position="57"/>
    </location>
</feature>
<evidence type="ECO:0000313" key="6">
    <source>
        <dbReference type="EMBL" id="QNL43915.1"/>
    </source>
</evidence>
<dbReference type="Pfam" id="PF03466">
    <property type="entry name" value="LysR_substrate"/>
    <property type="match status" value="1"/>
</dbReference>
<dbReference type="PROSITE" id="PS50931">
    <property type="entry name" value="HTH_LYSR"/>
    <property type="match status" value="1"/>
</dbReference>
<reference evidence="6 7" key="1">
    <citation type="submission" date="2020-08" db="EMBL/GenBank/DDBJ databases">
        <authorList>
            <person name="Liu C."/>
            <person name="Sun Q."/>
        </authorList>
    </citation>
    <scope>NUCLEOTIDE SEQUENCE [LARGE SCALE GENOMIC DNA]</scope>
    <source>
        <strain evidence="6 7">NSJ-62</strain>
    </source>
</reference>
<evidence type="ECO:0000259" key="5">
    <source>
        <dbReference type="PROSITE" id="PS50931"/>
    </source>
</evidence>
<evidence type="ECO:0000256" key="4">
    <source>
        <dbReference type="ARBA" id="ARBA00023163"/>
    </source>
</evidence>
<sequence length="317" mass="36022">MNLLSLEYFLVAAEEMSFTKAAVRLYITQQSLSGHIKKLEEYFGCSLFDRGNPLTLTKEGLGLQQAARKILAAVADTEKEIQDIKDLRNGELSIGITRTRGNLYLPPILTKFHQEFPNIQLTIFEGNSQETETALDRAKIDLLIGYPPLSKNSMQSIPFWKEETVLVIPYQILVRYFPAEYRDILSGSRKMNLRDVRHCPVLAMDVETRLGRRFYEACGEQGFLPKVVLKAKSLSVLVPLCLNGLGIMVCPEVFLLPYRNQIGSREDGRVFLSPISDVFPPKDMCVNYLKSKYLSATARGFVRIIEQEKAQLAWNLY</sequence>
<dbReference type="AlphaFoldDB" id="A0A7G9B2Y4"/>
<dbReference type="PANTHER" id="PTHR30346:SF28">
    <property type="entry name" value="HTH-TYPE TRANSCRIPTIONAL REGULATOR CYNR"/>
    <property type="match status" value="1"/>
</dbReference>
<dbReference type="Gene3D" id="1.10.10.10">
    <property type="entry name" value="Winged helix-like DNA-binding domain superfamily/Winged helix DNA-binding domain"/>
    <property type="match status" value="1"/>
</dbReference>
<name>A0A7G9B2Y4_9FIRM</name>
<keyword evidence="3" id="KW-0238">DNA-binding</keyword>
<evidence type="ECO:0000256" key="2">
    <source>
        <dbReference type="ARBA" id="ARBA00023015"/>
    </source>
</evidence>
<dbReference type="CDD" id="cd05466">
    <property type="entry name" value="PBP2_LTTR_substrate"/>
    <property type="match status" value="1"/>
</dbReference>
<dbReference type="PANTHER" id="PTHR30346">
    <property type="entry name" value="TRANSCRIPTIONAL DUAL REGULATOR HCAR-RELATED"/>
    <property type="match status" value="1"/>
</dbReference>
<dbReference type="Gene3D" id="3.40.190.290">
    <property type="match status" value="1"/>
</dbReference>
<dbReference type="Proteomes" id="UP000515960">
    <property type="component" value="Chromosome"/>
</dbReference>
<dbReference type="GO" id="GO:0003700">
    <property type="term" value="F:DNA-binding transcription factor activity"/>
    <property type="evidence" value="ECO:0007669"/>
    <property type="project" value="InterPro"/>
</dbReference>
<dbReference type="InterPro" id="IPR000847">
    <property type="entry name" value="LysR_HTH_N"/>
</dbReference>
<dbReference type="GO" id="GO:0032993">
    <property type="term" value="C:protein-DNA complex"/>
    <property type="evidence" value="ECO:0007669"/>
    <property type="project" value="TreeGrafter"/>
</dbReference>
<dbReference type="SUPFAM" id="SSF53850">
    <property type="entry name" value="Periplasmic binding protein-like II"/>
    <property type="match status" value="1"/>
</dbReference>
<keyword evidence="2" id="KW-0805">Transcription regulation</keyword>
<dbReference type="PRINTS" id="PR00039">
    <property type="entry name" value="HTHLYSR"/>
</dbReference>
<accession>A0A7G9B2Y4</accession>
<dbReference type="EMBL" id="CP060490">
    <property type="protein sequence ID" value="QNL43915.1"/>
    <property type="molecule type" value="Genomic_DNA"/>
</dbReference>
<dbReference type="KEGG" id="ohi:H8790_10730"/>
<keyword evidence="7" id="KW-1185">Reference proteome</keyword>
<protein>
    <submittedName>
        <fullName evidence="6">LysR family transcriptional regulator</fullName>
    </submittedName>
</protein>
<dbReference type="SUPFAM" id="SSF46785">
    <property type="entry name" value="Winged helix' DNA-binding domain"/>
    <property type="match status" value="1"/>
</dbReference>
<dbReference type="Pfam" id="PF00126">
    <property type="entry name" value="HTH_1"/>
    <property type="match status" value="1"/>
</dbReference>
<dbReference type="GO" id="GO:0003677">
    <property type="term" value="F:DNA binding"/>
    <property type="evidence" value="ECO:0007669"/>
    <property type="project" value="UniProtKB-KW"/>
</dbReference>
<gene>
    <name evidence="6" type="ORF">H8790_10730</name>
</gene>
<dbReference type="InterPro" id="IPR005119">
    <property type="entry name" value="LysR_subst-bd"/>
</dbReference>
<proteinExistence type="inferred from homology"/>